<feature type="compositionally biased region" description="Basic and acidic residues" evidence="1">
    <location>
        <begin position="327"/>
        <end position="337"/>
    </location>
</feature>
<feature type="region of interest" description="Disordered" evidence="1">
    <location>
        <begin position="310"/>
        <end position="356"/>
    </location>
</feature>
<name>A0A8D8VPC6_9HEMI</name>
<proteinExistence type="predicted"/>
<feature type="compositionally biased region" description="Polar residues" evidence="1">
    <location>
        <begin position="157"/>
        <end position="185"/>
    </location>
</feature>
<evidence type="ECO:0000313" key="2">
    <source>
        <dbReference type="EMBL" id="CAG6629658.1"/>
    </source>
</evidence>
<feature type="compositionally biased region" description="Basic and acidic residues" evidence="1">
    <location>
        <begin position="44"/>
        <end position="66"/>
    </location>
</feature>
<dbReference type="AlphaFoldDB" id="A0A8D8VPC6"/>
<protein>
    <submittedName>
        <fullName evidence="2">Uncharacterized protein</fullName>
    </submittedName>
</protein>
<dbReference type="EMBL" id="HBUF01071458">
    <property type="protein sequence ID" value="CAG6629659.1"/>
    <property type="molecule type" value="Transcribed_RNA"/>
</dbReference>
<feature type="region of interest" description="Disordered" evidence="1">
    <location>
        <begin position="375"/>
        <end position="430"/>
    </location>
</feature>
<sequence length="430" mass="46751">MKTNNSTSSTMDVLQQFILAEKSSPPPKPRGNDKTSTIIPSPNKLDRKASLGRKESLDGKLDRKTSLDGNEFSDATARNGKNSNTVDVTSKASTLPRKNIAKAKDKGYEKNLDRRNGKGDGEPKVGYKQFSLKSLLGGGKSKKNAKMESGKSDASNRNKTNNELAKENGSNNGLAKENGSNNSLAKENKSNHGHVKDETRGVNPFTTQSIRDSKQSTRDTKAINDTVDSNQNGIEISDNNTPESLQNADSNDSDIVNNIDRFNDTSVSISFGRTSLKENNRQTTQDTRRQLVNNNINNSGPFVGVELNNRANNLDNSKNGTTLDNSNSRENENKEDTWISPKRSIKSATLDSGASRRRGNELFVSQEKEFVNKSATLNGDGFRGERVSAGKPPISPKSSFKEKPGTGGSAKASLKKGKFMMNGPFQLISA</sequence>
<accession>A0A8D8VPC6</accession>
<reference evidence="2" key="1">
    <citation type="submission" date="2021-05" db="EMBL/GenBank/DDBJ databases">
        <authorList>
            <person name="Alioto T."/>
            <person name="Alioto T."/>
            <person name="Gomez Garrido J."/>
        </authorList>
    </citation>
    <scope>NUCLEOTIDE SEQUENCE</scope>
</reference>
<evidence type="ECO:0000256" key="1">
    <source>
        <dbReference type="SAM" id="MobiDB-lite"/>
    </source>
</evidence>
<feature type="compositionally biased region" description="Polar residues" evidence="1">
    <location>
        <begin position="79"/>
        <end position="93"/>
    </location>
</feature>
<feature type="region of interest" description="Disordered" evidence="1">
    <location>
        <begin position="20"/>
        <end position="252"/>
    </location>
</feature>
<feature type="compositionally biased region" description="Basic and acidic residues" evidence="1">
    <location>
        <begin position="102"/>
        <end position="125"/>
    </location>
</feature>
<feature type="compositionally biased region" description="Basic and acidic residues" evidence="1">
    <location>
        <begin position="211"/>
        <end position="222"/>
    </location>
</feature>
<organism evidence="2">
    <name type="scientific">Cacopsylla melanoneura</name>
    <dbReference type="NCBI Taxonomy" id="428564"/>
    <lineage>
        <taxon>Eukaryota</taxon>
        <taxon>Metazoa</taxon>
        <taxon>Ecdysozoa</taxon>
        <taxon>Arthropoda</taxon>
        <taxon>Hexapoda</taxon>
        <taxon>Insecta</taxon>
        <taxon>Pterygota</taxon>
        <taxon>Neoptera</taxon>
        <taxon>Paraneoptera</taxon>
        <taxon>Hemiptera</taxon>
        <taxon>Sternorrhyncha</taxon>
        <taxon>Psylloidea</taxon>
        <taxon>Psyllidae</taxon>
        <taxon>Psyllinae</taxon>
        <taxon>Cacopsylla</taxon>
    </lineage>
</organism>
<feature type="compositionally biased region" description="Polar residues" evidence="1">
    <location>
        <begin position="310"/>
        <end position="326"/>
    </location>
</feature>
<dbReference type="EMBL" id="HBUF01071457">
    <property type="protein sequence ID" value="CAG6629658.1"/>
    <property type="molecule type" value="Transcribed_RNA"/>
</dbReference>
<feature type="compositionally biased region" description="Basic and acidic residues" evidence="1">
    <location>
        <begin position="186"/>
        <end position="200"/>
    </location>
</feature>
<feature type="compositionally biased region" description="Basic and acidic residues" evidence="1">
    <location>
        <begin position="145"/>
        <end position="156"/>
    </location>
</feature>
<feature type="compositionally biased region" description="Polar residues" evidence="1">
    <location>
        <begin position="226"/>
        <end position="246"/>
    </location>
</feature>